<dbReference type="PATRIC" id="fig|545697.3.peg.3206"/>
<dbReference type="HOGENOM" id="CLU_029375_6_3_9"/>
<name>L1Q2N4_9CLOT</name>
<feature type="domain" description="AB hydrolase-1" evidence="1">
    <location>
        <begin position="94"/>
        <end position="211"/>
    </location>
</feature>
<dbReference type="AlphaFoldDB" id="L1Q2N4"/>
<dbReference type="EMBL" id="AMEZ01000133">
    <property type="protein sequence ID" value="EKY22238.1"/>
    <property type="molecule type" value="Genomic_DNA"/>
</dbReference>
<dbReference type="RefSeq" id="WP_005216071.1">
    <property type="nucleotide sequence ID" value="NZ_KB291715.1"/>
</dbReference>
<dbReference type="PANTHER" id="PTHR43358:SF4">
    <property type="entry name" value="ALPHA_BETA HYDROLASE FOLD-1 DOMAIN-CONTAINING PROTEIN"/>
    <property type="match status" value="1"/>
</dbReference>
<dbReference type="eggNOG" id="COG1073">
    <property type="taxonomic scope" value="Bacteria"/>
</dbReference>
<dbReference type="InterPro" id="IPR052920">
    <property type="entry name" value="DNA-binding_regulatory"/>
</dbReference>
<accession>L1Q2N4</accession>
<dbReference type="OrthoDB" id="9776685at2"/>
<gene>
    <name evidence="2" type="ORF">HMPREF0216_03282</name>
</gene>
<dbReference type="InterPro" id="IPR029058">
    <property type="entry name" value="AB_hydrolase_fold"/>
</dbReference>
<organism evidence="2 3">
    <name type="scientific">Clostridium celatum DSM 1785</name>
    <dbReference type="NCBI Taxonomy" id="545697"/>
    <lineage>
        <taxon>Bacteria</taxon>
        <taxon>Bacillati</taxon>
        <taxon>Bacillota</taxon>
        <taxon>Clostridia</taxon>
        <taxon>Eubacteriales</taxon>
        <taxon>Clostridiaceae</taxon>
        <taxon>Clostridium</taxon>
    </lineage>
</organism>
<keyword evidence="3" id="KW-1185">Reference proteome</keyword>
<reference evidence="2 3" key="1">
    <citation type="submission" date="2012-05" db="EMBL/GenBank/DDBJ databases">
        <authorList>
            <person name="Weinstock G."/>
            <person name="Sodergren E."/>
            <person name="Lobos E.A."/>
            <person name="Fulton L."/>
            <person name="Fulton R."/>
            <person name="Courtney L."/>
            <person name="Fronick C."/>
            <person name="O'Laughlin M."/>
            <person name="Godfrey J."/>
            <person name="Wilson R.M."/>
            <person name="Miner T."/>
            <person name="Farmer C."/>
            <person name="Delehaunty K."/>
            <person name="Cordes M."/>
            <person name="Minx P."/>
            <person name="Tomlinson C."/>
            <person name="Chen J."/>
            <person name="Wollam A."/>
            <person name="Pepin K.H."/>
            <person name="Bhonagiri V."/>
            <person name="Zhang X."/>
            <person name="Suruliraj S."/>
            <person name="Warren W."/>
            <person name="Mitreva M."/>
            <person name="Mardis E.R."/>
            <person name="Wilson R.K."/>
        </authorList>
    </citation>
    <scope>NUCLEOTIDE SEQUENCE [LARGE SCALE GENOMIC DNA]</scope>
    <source>
        <strain evidence="2 3">DSM 1785</strain>
    </source>
</reference>
<comment type="caution">
    <text evidence="2">The sequence shown here is derived from an EMBL/GenBank/DDBJ whole genome shotgun (WGS) entry which is preliminary data.</text>
</comment>
<dbReference type="SUPFAM" id="SSF53474">
    <property type="entry name" value="alpha/beta-Hydrolases"/>
    <property type="match status" value="1"/>
</dbReference>
<dbReference type="STRING" id="545697.HMPREF0216_03282"/>
<sequence length="329" mass="37561">MSKRLFIGAGIIGLAALTEVVMARYLLERVLIRKNVKTERTQKMSGTNWDNYIPFIKERKAWLMLQEREDVYITSDDGLRLHGVLVPNENSKKTVICFHGYSSKGATSDFAAISKFYKENDFNILMVDARAHGESDGKYIGFGCLDRMDVLKWINYVVEKFGEECQILLHGISMGGATVVMASGLHLPNNVKFIISDCAFTSPWEVFSDVLKNMYHIPPFPVINIVSNMCKKMAGYNFKECNADIEVRRATVPILFIHGANDTFVPCRMCHDIYDNCHSDKEILIVKEAGHAESYYKETEIYEENIKKFISKYILDEIGAGNNDKRKRY</sequence>
<dbReference type="Pfam" id="PF00561">
    <property type="entry name" value="Abhydrolase_1"/>
    <property type="match status" value="1"/>
</dbReference>
<evidence type="ECO:0000259" key="1">
    <source>
        <dbReference type="Pfam" id="PF00561"/>
    </source>
</evidence>
<dbReference type="Proteomes" id="UP000010420">
    <property type="component" value="Unassembled WGS sequence"/>
</dbReference>
<protein>
    <recommendedName>
        <fullName evidence="1">AB hydrolase-1 domain-containing protein</fullName>
    </recommendedName>
</protein>
<dbReference type="Gene3D" id="3.40.50.1820">
    <property type="entry name" value="alpha/beta hydrolase"/>
    <property type="match status" value="1"/>
</dbReference>
<dbReference type="InterPro" id="IPR000073">
    <property type="entry name" value="AB_hydrolase_1"/>
</dbReference>
<dbReference type="PANTHER" id="PTHR43358">
    <property type="entry name" value="ALPHA/BETA-HYDROLASE"/>
    <property type="match status" value="1"/>
</dbReference>
<proteinExistence type="predicted"/>
<evidence type="ECO:0000313" key="3">
    <source>
        <dbReference type="Proteomes" id="UP000010420"/>
    </source>
</evidence>
<evidence type="ECO:0000313" key="2">
    <source>
        <dbReference type="EMBL" id="EKY22238.1"/>
    </source>
</evidence>